<keyword evidence="2" id="KW-1003">Cell membrane</keyword>
<dbReference type="InterPro" id="IPR038050">
    <property type="entry name" value="Neuro_actylchol_rec"/>
</dbReference>
<dbReference type="AlphaFoldDB" id="A0A3S2PFG9"/>
<dbReference type="FunFam" id="2.70.170.10:FF:000017">
    <property type="entry name" value="5-hydroxytryptamine receptor 3A"/>
    <property type="match status" value="1"/>
</dbReference>
<dbReference type="GO" id="GO:0004888">
    <property type="term" value="F:transmembrane signaling receptor activity"/>
    <property type="evidence" value="ECO:0007669"/>
    <property type="project" value="InterPro"/>
</dbReference>
<keyword evidence="13" id="KW-1071">Ligand-gated ion channel</keyword>
<evidence type="ECO:0000256" key="3">
    <source>
        <dbReference type="ARBA" id="ARBA00022692"/>
    </source>
</evidence>
<dbReference type="GO" id="GO:0005230">
    <property type="term" value="F:extracellular ligand-gated monoatomic ion channel activity"/>
    <property type="evidence" value="ECO:0007669"/>
    <property type="project" value="InterPro"/>
</dbReference>
<keyword evidence="14 20" id="KW-0407">Ion channel</keyword>
<evidence type="ECO:0000256" key="14">
    <source>
        <dbReference type="ARBA" id="ARBA00023303"/>
    </source>
</evidence>
<dbReference type="EMBL" id="CM012455">
    <property type="protein sequence ID" value="RVE59817.1"/>
    <property type="molecule type" value="Genomic_DNA"/>
</dbReference>
<feature type="domain" description="Neurotransmitter-gated ion-channel transmembrane" evidence="23">
    <location>
        <begin position="282"/>
        <end position="374"/>
    </location>
</feature>
<evidence type="ECO:0000256" key="16">
    <source>
        <dbReference type="ARBA" id="ARBA00034430"/>
    </source>
</evidence>
<keyword evidence="11" id="KW-0325">Glycoprotein</keyword>
<feature type="domain" description="Neurotransmitter-gated ion-channel ligand-binding" evidence="22">
    <location>
        <begin position="80"/>
        <end position="273"/>
    </location>
</feature>
<evidence type="ECO:0000256" key="13">
    <source>
        <dbReference type="ARBA" id="ARBA00023286"/>
    </source>
</evidence>
<dbReference type="PRINTS" id="PR00252">
    <property type="entry name" value="NRIONCHANNEL"/>
</dbReference>
<keyword evidence="9" id="KW-1015">Disulfide bond</keyword>
<evidence type="ECO:0000256" key="9">
    <source>
        <dbReference type="ARBA" id="ARBA00023157"/>
    </source>
</evidence>
<comment type="subcellular location">
    <subcellularLocation>
        <location evidence="15">Postsynaptic cell membrane</location>
        <topology evidence="15">Multi-pass membrane protein</topology>
    </subcellularLocation>
</comment>
<comment type="catalytic activity">
    <reaction evidence="16">
        <text>K(+)(in) = K(+)(out)</text>
        <dbReference type="Rhea" id="RHEA:29463"/>
        <dbReference type="ChEBI" id="CHEBI:29103"/>
    </reaction>
</comment>
<dbReference type="InterPro" id="IPR036719">
    <property type="entry name" value="Neuro-gated_channel_TM_sf"/>
</dbReference>
<keyword evidence="3 20" id="KW-0812">Transmembrane</keyword>
<comment type="function">
    <text evidence="19">Forms serotonin (5-hydroxytryptamine/5-HT3)-activated cation-selective channel complexes, which when activated cause fast, depolarizing responses in neurons.</text>
</comment>
<keyword evidence="1 20" id="KW-0813">Transport</keyword>
<comment type="similarity">
    <text evidence="20">Belongs to the ligand-gated ion channel (TC 1.A.9) family.</text>
</comment>
<dbReference type="Gene3D" id="1.20.58.390">
    <property type="entry name" value="Neurotransmitter-gated ion-channel transmembrane domain"/>
    <property type="match status" value="1"/>
</dbReference>
<dbReference type="OrthoDB" id="6097796at2759"/>
<evidence type="ECO:0000256" key="15">
    <source>
        <dbReference type="ARBA" id="ARBA00034104"/>
    </source>
</evidence>
<dbReference type="InterPro" id="IPR006202">
    <property type="entry name" value="Neur_chan_lig-bd"/>
</dbReference>
<dbReference type="Pfam" id="PF02932">
    <property type="entry name" value="Neur_chan_memb"/>
    <property type="match status" value="1"/>
</dbReference>
<evidence type="ECO:0000256" key="7">
    <source>
        <dbReference type="ARBA" id="ARBA00023065"/>
    </source>
</evidence>
<comment type="catalytic activity">
    <reaction evidence="17">
        <text>Na(+)(in) = Na(+)(out)</text>
        <dbReference type="Rhea" id="RHEA:34963"/>
        <dbReference type="ChEBI" id="CHEBI:29101"/>
    </reaction>
</comment>
<dbReference type="Gene3D" id="2.70.170.10">
    <property type="entry name" value="Neurotransmitter-gated ion-channel ligand-binding domain"/>
    <property type="match status" value="1"/>
</dbReference>
<keyword evidence="4 20" id="KW-0732">Signal</keyword>
<name>A0A3S2PFG9_ORYJA</name>
<evidence type="ECO:0000313" key="24">
    <source>
        <dbReference type="EMBL" id="RVE59817.1"/>
    </source>
</evidence>
<feature type="signal peptide" evidence="20">
    <location>
        <begin position="1"/>
        <end position="18"/>
    </location>
</feature>
<dbReference type="SUPFAM" id="SSF63712">
    <property type="entry name" value="Nicotinic receptor ligand binding domain-like"/>
    <property type="match status" value="1"/>
</dbReference>
<comment type="catalytic activity">
    <reaction evidence="18">
        <text>Ca(2+)(in) = Ca(2+)(out)</text>
        <dbReference type="Rhea" id="RHEA:29671"/>
        <dbReference type="ChEBI" id="CHEBI:29108"/>
    </reaction>
</comment>
<dbReference type="PANTHER" id="PTHR18945">
    <property type="entry name" value="NEUROTRANSMITTER GATED ION CHANNEL"/>
    <property type="match status" value="1"/>
</dbReference>
<evidence type="ECO:0000256" key="12">
    <source>
        <dbReference type="ARBA" id="ARBA00023257"/>
    </source>
</evidence>
<reference evidence="24 25" key="2">
    <citation type="submission" date="2019-01" db="EMBL/GenBank/DDBJ databases">
        <title>A chromosome length genome reference of the Java medaka (oryzias javanicus).</title>
        <authorList>
            <person name="Herpin A."/>
            <person name="Takehana Y."/>
            <person name="Naruse K."/>
            <person name="Ansai S."/>
            <person name="Kawaguchi M."/>
        </authorList>
    </citation>
    <scope>NUCLEOTIDE SEQUENCE [LARGE SCALE GENOMIC DNA]</scope>
    <source>
        <strain evidence="24">RS831</strain>
        <tissue evidence="24">Whole body</tissue>
    </source>
</reference>
<evidence type="ECO:0000256" key="20">
    <source>
        <dbReference type="RuleBase" id="RU000687"/>
    </source>
</evidence>
<feature type="transmembrane region" description="Helical" evidence="20">
    <location>
        <begin position="468"/>
        <end position="485"/>
    </location>
</feature>
<accession>A0A3S2PFG9</accession>
<dbReference type="InterPro" id="IPR036734">
    <property type="entry name" value="Neur_chan_lig-bd_sf"/>
</dbReference>
<evidence type="ECO:0000256" key="4">
    <source>
        <dbReference type="ARBA" id="ARBA00022729"/>
    </source>
</evidence>
<dbReference type="InterPro" id="IPR018000">
    <property type="entry name" value="Neurotransmitter_ion_chnl_CS"/>
</dbReference>
<dbReference type="SUPFAM" id="SSF90112">
    <property type="entry name" value="Neurotransmitter-gated ion-channel transmembrane pore"/>
    <property type="match status" value="1"/>
</dbReference>
<evidence type="ECO:0000256" key="17">
    <source>
        <dbReference type="ARBA" id="ARBA00036239"/>
    </source>
</evidence>
<organism evidence="24 25">
    <name type="scientific">Oryzias javanicus</name>
    <name type="common">Javanese ricefish</name>
    <name type="synonym">Aplocheilus javanicus</name>
    <dbReference type="NCBI Taxonomy" id="123683"/>
    <lineage>
        <taxon>Eukaryota</taxon>
        <taxon>Metazoa</taxon>
        <taxon>Chordata</taxon>
        <taxon>Craniata</taxon>
        <taxon>Vertebrata</taxon>
        <taxon>Euteleostomi</taxon>
        <taxon>Actinopterygii</taxon>
        <taxon>Neopterygii</taxon>
        <taxon>Teleostei</taxon>
        <taxon>Neoteleostei</taxon>
        <taxon>Acanthomorphata</taxon>
        <taxon>Ovalentaria</taxon>
        <taxon>Atherinomorphae</taxon>
        <taxon>Beloniformes</taxon>
        <taxon>Adrianichthyidae</taxon>
        <taxon>Oryziinae</taxon>
        <taxon>Oryzias</taxon>
    </lineage>
</organism>
<evidence type="ECO:0000256" key="19">
    <source>
        <dbReference type="ARBA" id="ARBA00037540"/>
    </source>
</evidence>
<evidence type="ECO:0000256" key="1">
    <source>
        <dbReference type="ARBA" id="ARBA00022448"/>
    </source>
</evidence>
<proteinExistence type="inferred from homology"/>
<evidence type="ECO:0000256" key="10">
    <source>
        <dbReference type="ARBA" id="ARBA00023170"/>
    </source>
</evidence>
<evidence type="ECO:0000256" key="5">
    <source>
        <dbReference type="ARBA" id="ARBA00022989"/>
    </source>
</evidence>
<dbReference type="InterPro" id="IPR006029">
    <property type="entry name" value="Neurotrans-gated_channel_TM"/>
</dbReference>
<keyword evidence="12" id="KW-0628">Postsynaptic cell membrane</keyword>
<evidence type="ECO:0000256" key="21">
    <source>
        <dbReference type="SAM" id="MobiDB-lite"/>
    </source>
</evidence>
<feature type="chain" id="PRO_5022251824" description="Neurotransmitter-gated ion-channel ligand-binding domain-containing protein" evidence="20">
    <location>
        <begin position="19"/>
        <end position="495"/>
    </location>
</feature>
<dbReference type="Proteomes" id="UP000283210">
    <property type="component" value="Chromosome 19"/>
</dbReference>
<dbReference type="Pfam" id="PF02931">
    <property type="entry name" value="Neur_chan_LBD"/>
    <property type="match status" value="1"/>
</dbReference>
<evidence type="ECO:0000259" key="23">
    <source>
        <dbReference type="Pfam" id="PF02932"/>
    </source>
</evidence>
<feature type="compositionally biased region" description="Polar residues" evidence="21">
    <location>
        <begin position="29"/>
        <end position="52"/>
    </location>
</feature>
<feature type="transmembrane region" description="Helical" evidence="20">
    <location>
        <begin position="276"/>
        <end position="298"/>
    </location>
</feature>
<keyword evidence="5 20" id="KW-1133">Transmembrane helix</keyword>
<evidence type="ECO:0000256" key="18">
    <source>
        <dbReference type="ARBA" id="ARBA00036634"/>
    </source>
</evidence>
<keyword evidence="6" id="KW-0770">Synapse</keyword>
<feature type="region of interest" description="Disordered" evidence="21">
    <location>
        <begin position="18"/>
        <end position="52"/>
    </location>
</feature>
<evidence type="ECO:0000256" key="11">
    <source>
        <dbReference type="ARBA" id="ARBA00023180"/>
    </source>
</evidence>
<keyword evidence="8 20" id="KW-0472">Membrane</keyword>
<feature type="transmembrane region" description="Helical" evidence="20">
    <location>
        <begin position="334"/>
        <end position="361"/>
    </location>
</feature>
<protein>
    <recommendedName>
        <fullName evidence="26">Neurotransmitter-gated ion-channel ligand-binding domain-containing protein</fullName>
    </recommendedName>
</protein>
<sequence>MVIQALLFLFVLTGGSTSNSDRHEPGDNQLASSRTSDLVPDGNQSNTPETQVKKSSLKCSWESILKELDLRENNDRYTVGRPVKDHRHRTKVYIEMKIFAILDVNEANRMLVSYNWVYWRWNNEHIRWNPNEFCGQKHIFVPTKYLWMPDLTIEEMTDRDKTAPSSHLKINHDGIVEYRNGQVVDSTCRMDILTFPFDTQNCSISFKSIMHSDEELLLFNNKSQQDIYEDVYDTILTSTDWSILDLLAENRTVDYFGFNQTLIIHNIVLRRRPEQYVLNFMLPLLFFVCLDFASFLLSDTGGEKIAFKVTILLSVTLMQILLNEVLPPSTGGIPLIVIFCVWIFTMMLLSLLETIFVRYLIDLDQTCKCKKKGNQKLNENPEEKQSPLQCCFIGSKKQNCCASAEGSEEDQFFPKEDSSSPQSEMSLIMEKALEELGEIRKSITILSSRTEDDGPGCWTRLANIINRVFAVSYIIGVILFMKLFYHEWIYNTMPY</sequence>
<evidence type="ECO:0008006" key="26">
    <source>
        <dbReference type="Google" id="ProtNLM"/>
    </source>
</evidence>
<dbReference type="InterPro" id="IPR006201">
    <property type="entry name" value="Neur_channel"/>
</dbReference>
<feature type="transmembrane region" description="Helical" evidence="20">
    <location>
        <begin position="305"/>
        <end position="322"/>
    </location>
</feature>
<reference evidence="24 25" key="1">
    <citation type="submission" date="2018-11" db="EMBL/GenBank/DDBJ databases">
        <authorList>
            <person name="Lopez-Roques C."/>
            <person name="Donnadieu C."/>
            <person name="Bouchez O."/>
            <person name="Klopp C."/>
            <person name="Cabau C."/>
            <person name="Zahm M."/>
        </authorList>
    </citation>
    <scope>NUCLEOTIDE SEQUENCE [LARGE SCALE GENOMIC DNA]</scope>
    <source>
        <strain evidence="24">RS831</strain>
        <tissue evidence="24">Whole body</tissue>
    </source>
</reference>
<keyword evidence="25" id="KW-1185">Reference proteome</keyword>
<evidence type="ECO:0000256" key="6">
    <source>
        <dbReference type="ARBA" id="ARBA00023018"/>
    </source>
</evidence>
<keyword evidence="10" id="KW-0675">Receptor</keyword>
<evidence type="ECO:0000259" key="22">
    <source>
        <dbReference type="Pfam" id="PF02931"/>
    </source>
</evidence>
<gene>
    <name evidence="24" type="ORF">OJAV_G00192320</name>
</gene>
<evidence type="ECO:0000256" key="2">
    <source>
        <dbReference type="ARBA" id="ARBA00022475"/>
    </source>
</evidence>
<dbReference type="PROSITE" id="PS00236">
    <property type="entry name" value="NEUROTR_ION_CHANNEL"/>
    <property type="match status" value="1"/>
</dbReference>
<keyword evidence="7 20" id="KW-0406">Ion transport</keyword>
<evidence type="ECO:0000256" key="8">
    <source>
        <dbReference type="ARBA" id="ARBA00023136"/>
    </source>
</evidence>
<evidence type="ECO:0000313" key="25">
    <source>
        <dbReference type="Proteomes" id="UP000283210"/>
    </source>
</evidence>
<dbReference type="GO" id="GO:0045211">
    <property type="term" value="C:postsynaptic membrane"/>
    <property type="evidence" value="ECO:0007669"/>
    <property type="project" value="UniProtKB-SubCell"/>
</dbReference>